<evidence type="ECO:0000313" key="2">
    <source>
        <dbReference type="EMBL" id="QBD75610.1"/>
    </source>
</evidence>
<dbReference type="InterPro" id="IPR051797">
    <property type="entry name" value="TrmB-like"/>
</dbReference>
<dbReference type="SUPFAM" id="SSF56024">
    <property type="entry name" value="Phospholipase D/nuclease"/>
    <property type="match status" value="1"/>
</dbReference>
<organism evidence="2 3">
    <name type="scientific">Ktedonosporobacter rubrisoli</name>
    <dbReference type="NCBI Taxonomy" id="2509675"/>
    <lineage>
        <taxon>Bacteria</taxon>
        <taxon>Bacillati</taxon>
        <taxon>Chloroflexota</taxon>
        <taxon>Ktedonobacteria</taxon>
        <taxon>Ktedonobacterales</taxon>
        <taxon>Ktedonosporobacteraceae</taxon>
        <taxon>Ktedonosporobacter</taxon>
    </lineage>
</organism>
<dbReference type="CDD" id="cd09124">
    <property type="entry name" value="PLDc_like_TrmB_middle"/>
    <property type="match status" value="1"/>
</dbReference>
<dbReference type="InterPro" id="IPR002831">
    <property type="entry name" value="Tscrpt_reg_TrmB_N"/>
</dbReference>
<dbReference type="InterPro" id="IPR036390">
    <property type="entry name" value="WH_DNA-bd_sf"/>
</dbReference>
<reference evidence="2 3" key="1">
    <citation type="submission" date="2019-01" db="EMBL/GenBank/DDBJ databases">
        <title>Ktedonosporobacter rubrisoli SCAWS-G2.</title>
        <authorList>
            <person name="Huang Y."/>
            <person name="Yan B."/>
        </authorList>
    </citation>
    <scope>NUCLEOTIDE SEQUENCE [LARGE SCALE GENOMIC DNA]</scope>
    <source>
        <strain evidence="2 3">SCAWS-G2</strain>
    </source>
</reference>
<dbReference type="InterPro" id="IPR036388">
    <property type="entry name" value="WH-like_DNA-bd_sf"/>
</dbReference>
<dbReference type="KEGG" id="kbs:EPA93_06160"/>
<gene>
    <name evidence="2" type="ORF">EPA93_06160</name>
</gene>
<name>A0A4P6JKT5_KTERU</name>
<dbReference type="Gene3D" id="1.10.10.10">
    <property type="entry name" value="Winged helix-like DNA-binding domain superfamily/Winged helix DNA-binding domain"/>
    <property type="match status" value="1"/>
</dbReference>
<proteinExistence type="predicted"/>
<dbReference type="Pfam" id="PF01978">
    <property type="entry name" value="TrmB"/>
    <property type="match status" value="1"/>
</dbReference>
<keyword evidence="3" id="KW-1185">Reference proteome</keyword>
<protein>
    <submittedName>
        <fullName evidence="2">TrmB family transcriptional regulator</fullName>
    </submittedName>
</protein>
<dbReference type="PANTHER" id="PTHR34293">
    <property type="entry name" value="HTH-TYPE TRANSCRIPTIONAL REGULATOR TRMBL2"/>
    <property type="match status" value="1"/>
</dbReference>
<dbReference type="EMBL" id="CP035758">
    <property type="protein sequence ID" value="QBD75610.1"/>
    <property type="molecule type" value="Genomic_DNA"/>
</dbReference>
<dbReference type="RefSeq" id="WP_129886208.1">
    <property type="nucleotide sequence ID" value="NZ_CP035758.1"/>
</dbReference>
<evidence type="ECO:0000313" key="3">
    <source>
        <dbReference type="Proteomes" id="UP000290365"/>
    </source>
</evidence>
<sequence>MDEIETLVECMSAFGFSPYETRAYCALLQKSPMNGHGVSRASGIPPSKIYETLQRLHQKGAVLIFHSETTLYSPVPYRDLLARLREHTEETFQAVEKRLGQLGKERDDNLTWSLTGAENIIDVMARSIARSTQRIFAALWDQELVVLAEALRQAHRRGVELQIAIYGTFPLGVPYTYDLTLCGKSAQERLNGRRLSVLVSDNEETAVAELTGSGHDQGIWTHNSVVALLATEYVKEEIMGRSLISVLGEERYQLLRRENPALAAMLRFEP</sequence>
<dbReference type="Proteomes" id="UP000290365">
    <property type="component" value="Chromosome"/>
</dbReference>
<evidence type="ECO:0000259" key="1">
    <source>
        <dbReference type="Pfam" id="PF01978"/>
    </source>
</evidence>
<feature type="domain" description="Transcription regulator TrmB N-terminal" evidence="1">
    <location>
        <begin position="11"/>
        <end position="77"/>
    </location>
</feature>
<dbReference type="PANTHER" id="PTHR34293:SF1">
    <property type="entry name" value="HTH-TYPE TRANSCRIPTIONAL REGULATOR TRMBL2"/>
    <property type="match status" value="1"/>
</dbReference>
<dbReference type="OrthoDB" id="1493540at2"/>
<dbReference type="SUPFAM" id="SSF46785">
    <property type="entry name" value="Winged helix' DNA-binding domain"/>
    <property type="match status" value="1"/>
</dbReference>
<accession>A0A4P6JKT5</accession>
<dbReference type="AlphaFoldDB" id="A0A4P6JKT5"/>